<dbReference type="RefSeq" id="WP_379875710.1">
    <property type="nucleotide sequence ID" value="NZ_JBHUIP010000005.1"/>
</dbReference>
<evidence type="ECO:0000313" key="1">
    <source>
        <dbReference type="EMBL" id="MFD2262743.1"/>
    </source>
</evidence>
<accession>A0ABW5DQB8</accession>
<dbReference type="EMBL" id="JBHUIP010000005">
    <property type="protein sequence ID" value="MFD2262743.1"/>
    <property type="molecule type" value="Genomic_DNA"/>
</dbReference>
<dbReference type="Proteomes" id="UP001597295">
    <property type="component" value="Unassembled WGS sequence"/>
</dbReference>
<reference evidence="2" key="1">
    <citation type="journal article" date="2019" name="Int. J. Syst. Evol. Microbiol.">
        <title>The Global Catalogue of Microorganisms (GCM) 10K type strain sequencing project: providing services to taxonomists for standard genome sequencing and annotation.</title>
        <authorList>
            <consortium name="The Broad Institute Genomics Platform"/>
            <consortium name="The Broad Institute Genome Sequencing Center for Infectious Disease"/>
            <person name="Wu L."/>
            <person name="Ma J."/>
        </authorList>
    </citation>
    <scope>NUCLEOTIDE SEQUENCE [LARGE SCALE GENOMIC DNA]</scope>
    <source>
        <strain evidence="2">CGMCC 1.19062</strain>
    </source>
</reference>
<dbReference type="Pfam" id="PF10984">
    <property type="entry name" value="DUF2794"/>
    <property type="match status" value="1"/>
</dbReference>
<sequence>MSLISLSDYRRSAKQVAFDRRELMSILNLYSQRVARGEWRDYAIDSLPGMAVFSIFKSSFEKPLFSIVKQPGGKRGDYLLFSGREKLAQGRTLDDVFTRIEKQLVLVR</sequence>
<keyword evidence="2" id="KW-1185">Reference proteome</keyword>
<evidence type="ECO:0000313" key="2">
    <source>
        <dbReference type="Proteomes" id="UP001597295"/>
    </source>
</evidence>
<gene>
    <name evidence="1" type="ORF">ACFSM5_07570</name>
</gene>
<organism evidence="1 2">
    <name type="scientific">Lacibacterium aquatile</name>
    <dbReference type="NCBI Taxonomy" id="1168082"/>
    <lineage>
        <taxon>Bacteria</taxon>
        <taxon>Pseudomonadati</taxon>
        <taxon>Pseudomonadota</taxon>
        <taxon>Alphaproteobacteria</taxon>
        <taxon>Rhodospirillales</taxon>
        <taxon>Rhodospirillaceae</taxon>
    </lineage>
</organism>
<dbReference type="InterPro" id="IPR021252">
    <property type="entry name" value="DUF2794"/>
</dbReference>
<name>A0ABW5DQB8_9PROT</name>
<proteinExistence type="predicted"/>
<comment type="caution">
    <text evidence="1">The sequence shown here is derived from an EMBL/GenBank/DDBJ whole genome shotgun (WGS) entry which is preliminary data.</text>
</comment>
<protein>
    <submittedName>
        <fullName evidence="1">DUF2794 domain-containing protein</fullName>
    </submittedName>
</protein>